<evidence type="ECO:0000256" key="6">
    <source>
        <dbReference type="SAM" id="MobiDB-lite"/>
    </source>
</evidence>
<accession>A0A096N695</accession>
<evidence type="ECO:0000256" key="5">
    <source>
        <dbReference type="SAM" id="Coils"/>
    </source>
</evidence>
<keyword evidence="5" id="KW-0175">Coiled coil</keyword>
<dbReference type="Ensembl" id="ENSPANT00000007884.3">
    <property type="protein sequence ID" value="ENSPANP00000007988.3"/>
    <property type="gene ID" value="ENSPANG00000011794.3"/>
</dbReference>
<comment type="similarity">
    <text evidence="4">Belongs to the CEP135/TSGA10 family.</text>
</comment>
<sequence length="893" mass="103751">MSSGQDGGPRSPGRDPELQVTTKEHEFGLGAPVSEAENYQNTLQLEREVRNQDRFISTLKLQIEDLKQTNHGLEEYVRKLLDSKEVVSSQVDDLTSHNEHLCKELIKIDQLAEQLEKEKNFVVDSASKELEEAKIELICQQNNIVVLEDTIKRLKSIILDTEKAQNKSPSRLDSFVKTLEADRDYYKSEAQHLRKMMRSRSKSPRRPSPTARGANCDVELLKTTTRDREELKCMLEKYERHLAEIQGNVKVLTSERDKTFLLYEQAQEEIARLRREMMKSCKSPKSTTAHAILRRVETERDVAFTDLRRMTTERDSLRERLKIAQETAFNEKAHLEQRIEELECTVHNLDDERMEQMSNMTLMKETISTVEKEMKSLARKAMDTESELGRQKAENNSLRLLYENTEKDLSDTQRHLAKKKYELQLTQEKIMCLDEKIDNFTRQNIAQREEISILGGTLNDLAKEKECLQACLDKKSENIASLGESLAMKEKTISGMKNIIAEMEQASRQSTEALIMCEQDISRMRRQLDETNDELAQIARERDILAHDNDNLQEQFAKAKQENQALSKKLNDTHNELNDIKQKVQDTNLEVNKLKNILKSEESENRQMMEQLRKANEDAENWENKARQSEADNNTLKLELITAEAEGNRLKEKVDSLNREVEQHLNAERSYKSQISTLHKSVVKMEEELQKVQFEKVSALADLSSTRELCIKLDSSKELLNRQLVAKDQEIEMMENELDSARSEIELLRSQMTNERISMQNLEALLVANRDKEYQSQIALQEKESEIQLLKEHLCLAENKMAIQSRDVAQFRNVVTQLEADLDITKRQLGTERFERERAVQELRRQNYSSNAYHMSSTMKPNTKCHSPERAHHRSPDRGLDRSLEENLCYRDF</sequence>
<dbReference type="ExpressionAtlas" id="A0A096N695">
    <property type="expression patterns" value="baseline"/>
</dbReference>
<dbReference type="Bgee" id="ENSPANG00000011794">
    <property type="expression patterns" value="Expressed in testis and 64 other cell types or tissues"/>
</dbReference>
<dbReference type="STRING" id="9555.ENSPANP00000007988"/>
<evidence type="ECO:0000313" key="7">
    <source>
        <dbReference type="Ensembl" id="ENSPANP00000007988.3"/>
    </source>
</evidence>
<feature type="compositionally biased region" description="Basic residues" evidence="6">
    <location>
        <begin position="193"/>
        <end position="205"/>
    </location>
</feature>
<feature type="coiled-coil region" evidence="5">
    <location>
        <begin position="514"/>
        <end position="674"/>
    </location>
</feature>
<dbReference type="OMA" id="DAKNEIH"/>
<feature type="coiled-coil region" evidence="5">
    <location>
        <begin position="423"/>
        <end position="478"/>
    </location>
</feature>
<dbReference type="GO" id="GO:0043005">
    <property type="term" value="C:neuron projection"/>
    <property type="evidence" value="ECO:0007669"/>
    <property type="project" value="Ensembl"/>
</dbReference>
<reference evidence="7" key="2">
    <citation type="submission" date="2025-08" db="UniProtKB">
        <authorList>
            <consortium name="Ensembl"/>
        </authorList>
    </citation>
    <scope>IDENTIFICATION</scope>
</reference>
<feature type="region of interest" description="Disordered" evidence="6">
    <location>
        <begin position="854"/>
        <end position="880"/>
    </location>
</feature>
<dbReference type="GO" id="GO:0005737">
    <property type="term" value="C:cytoplasm"/>
    <property type="evidence" value="ECO:0007669"/>
    <property type="project" value="Ensembl"/>
</dbReference>
<dbReference type="InterPro" id="IPR051877">
    <property type="entry name" value="Centriole_BasalBody_StrucProt"/>
</dbReference>
<dbReference type="eggNOG" id="ENOG502RJHC">
    <property type="taxonomic scope" value="Eukaryota"/>
</dbReference>
<feature type="region of interest" description="Disordered" evidence="6">
    <location>
        <begin position="192"/>
        <end position="213"/>
    </location>
</feature>
<dbReference type="PANTHER" id="PTHR20544">
    <property type="entry name" value="CENTROSOMAL PROTEIN CEP135"/>
    <property type="match status" value="1"/>
</dbReference>
<keyword evidence="8" id="KW-1185">Reference proteome</keyword>
<protein>
    <submittedName>
        <fullName evidence="7">Testis specific 10</fullName>
    </submittedName>
</protein>
<dbReference type="SUPFAM" id="SSF57997">
    <property type="entry name" value="Tropomyosin"/>
    <property type="match status" value="1"/>
</dbReference>
<feature type="coiled-coil region" evidence="5">
    <location>
        <begin position="717"/>
        <end position="765"/>
    </location>
</feature>
<dbReference type="PANTHER" id="PTHR20544:SF2">
    <property type="entry name" value="TESTIS SPECIFIC 10"/>
    <property type="match status" value="1"/>
</dbReference>
<evidence type="ECO:0000256" key="3">
    <source>
        <dbReference type="ARBA" id="ARBA00023212"/>
    </source>
</evidence>
<feature type="coiled-coil region" evidence="5">
    <location>
        <begin position="307"/>
        <end position="394"/>
    </location>
</feature>
<dbReference type="GO" id="GO:0030031">
    <property type="term" value="P:cell projection assembly"/>
    <property type="evidence" value="ECO:0007669"/>
    <property type="project" value="Ensembl"/>
</dbReference>
<evidence type="ECO:0000256" key="4">
    <source>
        <dbReference type="ARBA" id="ARBA00038123"/>
    </source>
</evidence>
<dbReference type="CTD" id="80705"/>
<dbReference type="GO" id="GO:0097228">
    <property type="term" value="C:sperm principal piece"/>
    <property type="evidence" value="ECO:0007669"/>
    <property type="project" value="Ensembl"/>
</dbReference>
<reference evidence="7 8" key="1">
    <citation type="submission" date="2012-03" db="EMBL/GenBank/DDBJ databases">
        <title>Whole Genome Assembly of Papio anubis.</title>
        <authorList>
            <person name="Liu Y.L."/>
            <person name="Abraham K.A."/>
            <person name="Akbar H.A."/>
            <person name="Ali S.A."/>
            <person name="Anosike U.A."/>
            <person name="Aqrawi P.A."/>
            <person name="Arias F.A."/>
            <person name="Attaway T.A."/>
            <person name="Awwad R.A."/>
            <person name="Babu C.B."/>
            <person name="Bandaranaike D.B."/>
            <person name="Battles P.B."/>
            <person name="Bell A.B."/>
            <person name="Beltran B.B."/>
            <person name="Berhane-Mersha D.B."/>
            <person name="Bess C.B."/>
            <person name="Bickham C.B."/>
            <person name="Bolden T.B."/>
            <person name="Carter K.C."/>
            <person name="Chau D.C."/>
            <person name="Chavez A.C."/>
            <person name="Clerc-Blankenburg K.C."/>
            <person name="Coyle M.C."/>
            <person name="Dao M.D."/>
            <person name="Davila M.L.D."/>
            <person name="Davy-Carroll L.D."/>
            <person name="Denson S.D."/>
            <person name="Dinh H.D."/>
            <person name="Fernandez S.F."/>
            <person name="Fernando P.F."/>
            <person name="Forbes L.F."/>
            <person name="Francis C.F."/>
            <person name="Francisco L.F."/>
            <person name="Fu Q.F."/>
            <person name="Garcia-Iii R.G."/>
            <person name="Garrett T.G."/>
            <person name="Gross S.G."/>
            <person name="Gubbala S.G."/>
            <person name="Hirani K.H."/>
            <person name="Hogues M.H."/>
            <person name="Hollins B.H."/>
            <person name="Jackson L.J."/>
            <person name="Javaid M.J."/>
            <person name="Jhangiani S.J."/>
            <person name="Johnson A.J."/>
            <person name="Johnson B.J."/>
            <person name="Jones J.J."/>
            <person name="Joshi V.J."/>
            <person name="Kalu J.K."/>
            <person name="Khan N.K."/>
            <person name="Korchina V.K."/>
            <person name="Kovar C.K."/>
            <person name="Lago L.L."/>
            <person name="Lara F.L."/>
            <person name="Le T.-K.L."/>
            <person name="Lee S.L."/>
            <person name="Legall-Iii F.L."/>
            <person name="Lemon S.L."/>
            <person name="Liu J.L."/>
            <person name="Liu Y.-S.L."/>
            <person name="Liyanage D.L."/>
            <person name="Lopez J.L."/>
            <person name="Lorensuhewa L.L."/>
            <person name="Mata R.M."/>
            <person name="Mathew T.M."/>
            <person name="Mercado C.M."/>
            <person name="Mercado I.M."/>
            <person name="Morales K.M."/>
            <person name="Morgan M.M."/>
            <person name="Munidasa M.M."/>
            <person name="Ngo D.N."/>
            <person name="Nguyen L.N."/>
            <person name="Nguyen T.N."/>
            <person name="Nguyen N.N."/>
            <person name="Obregon M.O."/>
            <person name="Okwuonu G.O."/>
            <person name="Ongeri F.O."/>
            <person name="Onwere C.O."/>
            <person name="Osifeso I.O."/>
            <person name="Parra A.P."/>
            <person name="Patil S.P."/>
            <person name="Perez A.P."/>
            <person name="Perez Y.P."/>
            <person name="Pham C.P."/>
            <person name="Pu L.-L.P."/>
            <person name="Puazo M.P."/>
            <person name="Quiroz J.Q."/>
            <person name="Rouhana J.R."/>
            <person name="Ruiz M.R."/>
            <person name="Ruiz S.-J.R."/>
            <person name="Saada N.S."/>
            <person name="Santibanez J.S."/>
            <person name="Scheel M.S."/>
            <person name="Schneider B.S."/>
            <person name="Simmons D.S."/>
            <person name="Sisson I.S."/>
            <person name="Tang L.-Y.T."/>
            <person name="Thornton R.T."/>
            <person name="Tisius J.T."/>
            <person name="Toledanes G.T."/>
            <person name="Trejos Z.T."/>
            <person name="Usmani K.U."/>
            <person name="Varghese R.V."/>
            <person name="Vattathil S.V."/>
            <person name="Vee V.V."/>
            <person name="Walker D.W."/>
            <person name="Weissenberger G.W."/>
            <person name="White C.W."/>
            <person name="Williams A.W."/>
            <person name="Woodworth J.W."/>
            <person name="Wright R.W."/>
            <person name="Zhu Y.Z."/>
            <person name="Han Y.H."/>
            <person name="Newsham I.N."/>
            <person name="Nazareth L.N."/>
            <person name="Worley K.W."/>
            <person name="Muzny D.M."/>
            <person name="Rogers J.R."/>
            <person name="Gibbs R.G."/>
        </authorList>
    </citation>
    <scope>NUCLEOTIDE SEQUENCE [LARGE SCALE GENOMIC DNA]</scope>
</reference>
<proteinExistence type="inferred from homology"/>
<dbReference type="GO" id="GO:0005814">
    <property type="term" value="C:centriole"/>
    <property type="evidence" value="ECO:0007669"/>
    <property type="project" value="UniProtKB-SubCell"/>
</dbReference>
<dbReference type="Proteomes" id="UP000028761">
    <property type="component" value="Chromosome 14"/>
</dbReference>
<keyword evidence="2" id="KW-0963">Cytoplasm</keyword>
<dbReference type="HOGENOM" id="CLU_008607_2_0_1"/>
<dbReference type="GeneTree" id="ENSGT00940000159205"/>
<keyword evidence="3" id="KW-0206">Cytoskeleton</keyword>
<comment type="subcellular location">
    <subcellularLocation>
        <location evidence="1">Cytoplasm</location>
        <location evidence="1">Cytoskeleton</location>
        <location evidence="1">Microtubule organizing center</location>
        <location evidence="1">Centrosome</location>
        <location evidence="1">Centriole</location>
    </subcellularLocation>
</comment>
<dbReference type="GO" id="GO:0035686">
    <property type="term" value="C:sperm fibrous sheath"/>
    <property type="evidence" value="ECO:0007669"/>
    <property type="project" value="Ensembl"/>
</dbReference>
<feature type="coiled-coil region" evidence="5">
    <location>
        <begin position="56"/>
        <end position="150"/>
    </location>
</feature>
<organism evidence="7 8">
    <name type="scientific">Papio anubis</name>
    <name type="common">Olive baboon</name>
    <dbReference type="NCBI Taxonomy" id="9555"/>
    <lineage>
        <taxon>Eukaryota</taxon>
        <taxon>Metazoa</taxon>
        <taxon>Chordata</taxon>
        <taxon>Craniata</taxon>
        <taxon>Vertebrata</taxon>
        <taxon>Euteleostomi</taxon>
        <taxon>Mammalia</taxon>
        <taxon>Eutheria</taxon>
        <taxon>Euarchontoglires</taxon>
        <taxon>Primates</taxon>
        <taxon>Haplorrhini</taxon>
        <taxon>Catarrhini</taxon>
        <taxon>Cercopithecidae</taxon>
        <taxon>Cercopithecinae</taxon>
        <taxon>Papio</taxon>
    </lineage>
</organism>
<feature type="compositionally biased region" description="Polar residues" evidence="6">
    <location>
        <begin position="854"/>
        <end position="865"/>
    </location>
</feature>
<feature type="compositionally biased region" description="Basic and acidic residues" evidence="6">
    <location>
        <begin position="866"/>
        <end position="880"/>
    </location>
</feature>
<dbReference type="GeneID" id="101014822"/>
<dbReference type="AlphaFoldDB" id="A0A096N695"/>
<feature type="coiled-coil region" evidence="5">
    <location>
        <begin position="221"/>
        <end position="283"/>
    </location>
</feature>
<evidence type="ECO:0000256" key="1">
    <source>
        <dbReference type="ARBA" id="ARBA00004114"/>
    </source>
</evidence>
<gene>
    <name evidence="7" type="primary">TSGA10</name>
</gene>
<dbReference type="RefSeq" id="XP_031511308.1">
    <property type="nucleotide sequence ID" value="XM_031655448.1"/>
</dbReference>
<feature type="region of interest" description="Disordered" evidence="6">
    <location>
        <begin position="1"/>
        <end position="20"/>
    </location>
</feature>
<reference evidence="7" key="3">
    <citation type="submission" date="2025-09" db="UniProtKB">
        <authorList>
            <consortium name="Ensembl"/>
        </authorList>
    </citation>
    <scope>IDENTIFICATION</scope>
</reference>
<name>A0A096N695_PAPAN</name>
<evidence type="ECO:0000256" key="2">
    <source>
        <dbReference type="ARBA" id="ARBA00022490"/>
    </source>
</evidence>
<evidence type="ECO:0000313" key="8">
    <source>
        <dbReference type="Proteomes" id="UP000028761"/>
    </source>
</evidence>